<feature type="domain" description="Aminotransferase-like plant mobile" evidence="1">
    <location>
        <begin position="19"/>
        <end position="233"/>
    </location>
</feature>
<dbReference type="Pfam" id="PF10536">
    <property type="entry name" value="PMD"/>
    <property type="match status" value="1"/>
</dbReference>
<dbReference type="PANTHER" id="PTHR46033:SF8">
    <property type="entry name" value="PROTEIN MAINTENANCE OF MERISTEMS-LIKE"/>
    <property type="match status" value="1"/>
</dbReference>
<sequence>MEAMIFVGLDSVSQIRYRRMDHHLLTAMVERWSPQTNTFRLPVGEMSITLQDDSMILGIQIDGPAFVGHPVVSSSRRWLSWPYCCDDLLGQHPDPDVLYHDPFNPRITTKFRMGQAHAQTCVPLRWLRWIFWRDSYIDLYEMDFWRHVRAYILFLLGCHLLPETSGSEIHLQYLPLMEDIAIFRTYSLGGAVLAHLYRELSEATRPKRANIAGCIHLLQIWAWEHLHVGRPQLHVPFPVQLDGLSVGIR</sequence>
<accession>A0A2I0WYM0</accession>
<name>A0A2I0WYM0_9ASPA</name>
<organism evidence="2 3">
    <name type="scientific">Dendrobium catenatum</name>
    <dbReference type="NCBI Taxonomy" id="906689"/>
    <lineage>
        <taxon>Eukaryota</taxon>
        <taxon>Viridiplantae</taxon>
        <taxon>Streptophyta</taxon>
        <taxon>Embryophyta</taxon>
        <taxon>Tracheophyta</taxon>
        <taxon>Spermatophyta</taxon>
        <taxon>Magnoliopsida</taxon>
        <taxon>Liliopsida</taxon>
        <taxon>Asparagales</taxon>
        <taxon>Orchidaceae</taxon>
        <taxon>Epidendroideae</taxon>
        <taxon>Malaxideae</taxon>
        <taxon>Dendrobiinae</taxon>
        <taxon>Dendrobium</taxon>
    </lineage>
</organism>
<evidence type="ECO:0000259" key="1">
    <source>
        <dbReference type="Pfam" id="PF10536"/>
    </source>
</evidence>
<gene>
    <name evidence="2" type="ORF">MA16_Dca014597</name>
</gene>
<proteinExistence type="predicted"/>
<dbReference type="InterPro" id="IPR044824">
    <property type="entry name" value="MAIN-like"/>
</dbReference>
<dbReference type="STRING" id="906689.A0A2I0WYM0"/>
<reference evidence="2 3" key="1">
    <citation type="journal article" date="2016" name="Sci. Rep.">
        <title>The Dendrobium catenatum Lindl. genome sequence provides insights into polysaccharide synthase, floral development and adaptive evolution.</title>
        <authorList>
            <person name="Zhang G.Q."/>
            <person name="Xu Q."/>
            <person name="Bian C."/>
            <person name="Tsai W.C."/>
            <person name="Yeh C.M."/>
            <person name="Liu K.W."/>
            <person name="Yoshida K."/>
            <person name="Zhang L.S."/>
            <person name="Chang S.B."/>
            <person name="Chen F."/>
            <person name="Shi Y."/>
            <person name="Su Y.Y."/>
            <person name="Zhang Y.Q."/>
            <person name="Chen L.J."/>
            <person name="Yin Y."/>
            <person name="Lin M."/>
            <person name="Huang H."/>
            <person name="Deng H."/>
            <person name="Wang Z.W."/>
            <person name="Zhu S.L."/>
            <person name="Zhao X."/>
            <person name="Deng C."/>
            <person name="Niu S.C."/>
            <person name="Huang J."/>
            <person name="Wang M."/>
            <person name="Liu G.H."/>
            <person name="Yang H.J."/>
            <person name="Xiao X.J."/>
            <person name="Hsiao Y.Y."/>
            <person name="Wu W.L."/>
            <person name="Chen Y.Y."/>
            <person name="Mitsuda N."/>
            <person name="Ohme-Takagi M."/>
            <person name="Luo Y.B."/>
            <person name="Van de Peer Y."/>
            <person name="Liu Z.J."/>
        </authorList>
    </citation>
    <scope>NUCLEOTIDE SEQUENCE [LARGE SCALE GENOMIC DNA]</scope>
    <source>
        <tissue evidence="2">The whole plant</tissue>
    </source>
</reference>
<dbReference type="PANTHER" id="PTHR46033">
    <property type="entry name" value="PROTEIN MAIN-LIKE 2"/>
    <property type="match status" value="1"/>
</dbReference>
<evidence type="ECO:0000313" key="3">
    <source>
        <dbReference type="Proteomes" id="UP000233837"/>
    </source>
</evidence>
<keyword evidence="3" id="KW-1185">Reference proteome</keyword>
<dbReference type="InterPro" id="IPR019557">
    <property type="entry name" value="AminoTfrase-like_pln_mobile"/>
</dbReference>
<reference evidence="2 3" key="2">
    <citation type="journal article" date="2017" name="Nature">
        <title>The Apostasia genome and the evolution of orchids.</title>
        <authorList>
            <person name="Zhang G.Q."/>
            <person name="Liu K.W."/>
            <person name="Li Z."/>
            <person name="Lohaus R."/>
            <person name="Hsiao Y.Y."/>
            <person name="Niu S.C."/>
            <person name="Wang J.Y."/>
            <person name="Lin Y.C."/>
            <person name="Xu Q."/>
            <person name="Chen L.J."/>
            <person name="Yoshida K."/>
            <person name="Fujiwara S."/>
            <person name="Wang Z.W."/>
            <person name="Zhang Y.Q."/>
            <person name="Mitsuda N."/>
            <person name="Wang M."/>
            <person name="Liu G.H."/>
            <person name="Pecoraro L."/>
            <person name="Huang H.X."/>
            <person name="Xiao X.J."/>
            <person name="Lin M."/>
            <person name="Wu X.Y."/>
            <person name="Wu W.L."/>
            <person name="Chen Y.Y."/>
            <person name="Chang S.B."/>
            <person name="Sakamoto S."/>
            <person name="Ohme-Takagi M."/>
            <person name="Yagi M."/>
            <person name="Zeng S.J."/>
            <person name="Shen C.Y."/>
            <person name="Yeh C.M."/>
            <person name="Luo Y.B."/>
            <person name="Tsai W.C."/>
            <person name="Van de Peer Y."/>
            <person name="Liu Z.J."/>
        </authorList>
    </citation>
    <scope>NUCLEOTIDE SEQUENCE [LARGE SCALE GENOMIC DNA]</scope>
    <source>
        <tissue evidence="2">The whole plant</tissue>
    </source>
</reference>
<dbReference type="Proteomes" id="UP000233837">
    <property type="component" value="Unassembled WGS sequence"/>
</dbReference>
<dbReference type="AlphaFoldDB" id="A0A2I0WYM0"/>
<evidence type="ECO:0000313" key="2">
    <source>
        <dbReference type="EMBL" id="PKU80759.1"/>
    </source>
</evidence>
<dbReference type="GO" id="GO:0010073">
    <property type="term" value="P:meristem maintenance"/>
    <property type="evidence" value="ECO:0007669"/>
    <property type="project" value="InterPro"/>
</dbReference>
<protein>
    <submittedName>
        <fullName evidence="2">Serine/threonine-protein phosphatase 7 long form like</fullName>
    </submittedName>
</protein>
<dbReference type="EMBL" id="KZ502311">
    <property type="protein sequence ID" value="PKU80759.1"/>
    <property type="molecule type" value="Genomic_DNA"/>
</dbReference>